<feature type="domain" description="Nucleotidyl transferase" evidence="1">
    <location>
        <begin position="2"/>
        <end position="272"/>
    </location>
</feature>
<dbReference type="InterPro" id="IPR005835">
    <property type="entry name" value="NTP_transferase_dom"/>
</dbReference>
<dbReference type="OrthoDB" id="9806359at2"/>
<feature type="domain" description="MannoseP isomerase/GMP-like beta-helix" evidence="2">
    <location>
        <begin position="285"/>
        <end position="334"/>
    </location>
</feature>
<proteinExistence type="predicted"/>
<dbReference type="SUPFAM" id="SSF159283">
    <property type="entry name" value="Guanosine diphospho-D-mannose pyrophosphorylase/mannose-6-phosphate isomerase linker domain"/>
    <property type="match status" value="1"/>
</dbReference>
<dbReference type="Pfam" id="PF00483">
    <property type="entry name" value="NTP_transferase"/>
    <property type="match status" value="1"/>
</dbReference>
<evidence type="ECO:0000313" key="3">
    <source>
        <dbReference type="EMBL" id="TWH90585.1"/>
    </source>
</evidence>
<dbReference type="PANTHER" id="PTHR46390">
    <property type="entry name" value="MANNOSE-1-PHOSPHATE GUANYLYLTRANSFERASE"/>
    <property type="match status" value="1"/>
</dbReference>
<dbReference type="Gene3D" id="3.90.550.10">
    <property type="entry name" value="Spore Coat Polysaccharide Biosynthesis Protein SpsA, Chain A"/>
    <property type="match status" value="1"/>
</dbReference>
<dbReference type="AlphaFoldDB" id="A0A562K5U5"/>
<dbReference type="CDD" id="cd02509">
    <property type="entry name" value="GDP-M1P_Guanylyltransferase"/>
    <property type="match status" value="1"/>
</dbReference>
<organism evidence="3 4">
    <name type="scientific">Cytobacillus oceanisediminis</name>
    <dbReference type="NCBI Taxonomy" id="665099"/>
    <lineage>
        <taxon>Bacteria</taxon>
        <taxon>Bacillati</taxon>
        <taxon>Bacillota</taxon>
        <taxon>Bacilli</taxon>
        <taxon>Bacillales</taxon>
        <taxon>Bacillaceae</taxon>
        <taxon>Cytobacillus</taxon>
    </lineage>
</organism>
<keyword evidence="3" id="KW-0808">Transferase</keyword>
<evidence type="ECO:0000259" key="2">
    <source>
        <dbReference type="Pfam" id="PF22640"/>
    </source>
</evidence>
<dbReference type="InterPro" id="IPR054566">
    <property type="entry name" value="ManC/GMP-like_b-helix"/>
</dbReference>
<evidence type="ECO:0000259" key="1">
    <source>
        <dbReference type="Pfam" id="PF00483"/>
    </source>
</evidence>
<dbReference type="EMBL" id="VLKI01000001">
    <property type="protein sequence ID" value="TWH90585.1"/>
    <property type="molecule type" value="Genomic_DNA"/>
</dbReference>
<comment type="caution">
    <text evidence="3">The sequence shown here is derived from an EMBL/GenBank/DDBJ whole genome shotgun (WGS) entry which is preliminary data.</text>
</comment>
<dbReference type="Proteomes" id="UP000318667">
    <property type="component" value="Unassembled WGS sequence"/>
</dbReference>
<evidence type="ECO:0000313" key="4">
    <source>
        <dbReference type="Proteomes" id="UP000318667"/>
    </source>
</evidence>
<sequence>MKVVIMAGGTGTRFWPLSVNEKPKQFLSLINKKTMLQQTYNRFRKWLPEEKIYIVTSEEYATLVKEQLAIPHKQLILEPLQRDTGPCVTLTALTFLKENDNEVFAAVPSDHYFPDDDSIFELFKLAETTAKSDLSIVTLGIKPDRPETGYGYIQAEQNRDYMGQVLRVKKFIEKPCKQKAEELLKAEDVYWNSGIFIWKPSTIAYYMKQHQLQIYESITRFLNGSVYEYSNLPKVSVDYAIIEKAETIFTIPANIHWDDVGNWTALERLLKKDDEINVLQGNIHVLSTENCIIKSEDKKTIVIGAEDLIIASTKDGLLVCHKSMEQNIKTILKEIEDANE</sequence>
<reference evidence="3 4" key="1">
    <citation type="journal article" date="2015" name="Stand. Genomic Sci.">
        <title>Genomic Encyclopedia of Bacterial and Archaeal Type Strains, Phase III: the genomes of soil and plant-associated and newly described type strains.</title>
        <authorList>
            <person name="Whitman W.B."/>
            <person name="Woyke T."/>
            <person name="Klenk H.P."/>
            <person name="Zhou Y."/>
            <person name="Lilburn T.G."/>
            <person name="Beck B.J."/>
            <person name="De Vos P."/>
            <person name="Vandamme P."/>
            <person name="Eisen J.A."/>
            <person name="Garrity G."/>
            <person name="Hugenholtz P."/>
            <person name="Kyrpides N.C."/>
        </authorList>
    </citation>
    <scope>NUCLEOTIDE SEQUENCE [LARGE SCALE GENOMIC DNA]</scope>
    <source>
        <strain evidence="3 4">CGMCC 1.10115</strain>
    </source>
</reference>
<dbReference type="InterPro" id="IPR049577">
    <property type="entry name" value="GMPP_N"/>
</dbReference>
<keyword evidence="3" id="KW-0548">Nucleotidyltransferase</keyword>
<keyword evidence="4" id="KW-1185">Reference proteome</keyword>
<dbReference type="InterPro" id="IPR051161">
    <property type="entry name" value="Mannose-6P_isomerase_type2"/>
</dbReference>
<dbReference type="GO" id="GO:0009298">
    <property type="term" value="P:GDP-mannose biosynthetic process"/>
    <property type="evidence" value="ECO:0007669"/>
    <property type="project" value="TreeGrafter"/>
</dbReference>
<gene>
    <name evidence="3" type="ORF">IQ19_00028</name>
</gene>
<dbReference type="GO" id="GO:0004475">
    <property type="term" value="F:mannose-1-phosphate guanylyltransferase (GTP) activity"/>
    <property type="evidence" value="ECO:0007669"/>
    <property type="project" value="InterPro"/>
</dbReference>
<accession>A0A562K5U5</accession>
<name>A0A562K5U5_9BACI</name>
<dbReference type="InterPro" id="IPR029044">
    <property type="entry name" value="Nucleotide-diphossugar_trans"/>
</dbReference>
<dbReference type="PANTHER" id="PTHR46390:SF1">
    <property type="entry name" value="MANNOSE-1-PHOSPHATE GUANYLYLTRANSFERASE"/>
    <property type="match status" value="1"/>
</dbReference>
<dbReference type="SUPFAM" id="SSF53448">
    <property type="entry name" value="Nucleotide-diphospho-sugar transferases"/>
    <property type="match status" value="1"/>
</dbReference>
<protein>
    <submittedName>
        <fullName evidence="3">Mannose-1-phosphate guanylyltransferase</fullName>
    </submittedName>
</protein>
<dbReference type="Pfam" id="PF22640">
    <property type="entry name" value="ManC_GMP_beta-helix"/>
    <property type="match status" value="1"/>
</dbReference>